<dbReference type="PANTHER" id="PTHR44942:SF4">
    <property type="entry name" value="METHYLTRANSFERASE TYPE 11 DOMAIN-CONTAINING PROTEIN"/>
    <property type="match status" value="1"/>
</dbReference>
<dbReference type="AlphaFoldDB" id="K0B1I0"/>
<dbReference type="CDD" id="cd02440">
    <property type="entry name" value="AdoMet_MTases"/>
    <property type="match status" value="1"/>
</dbReference>
<evidence type="ECO:0000259" key="3">
    <source>
        <dbReference type="Pfam" id="PF13847"/>
    </source>
</evidence>
<dbReference type="Gene3D" id="3.40.50.150">
    <property type="entry name" value="Vaccinia Virus protein VP39"/>
    <property type="match status" value="1"/>
</dbReference>
<dbReference type="GO" id="GO:0032259">
    <property type="term" value="P:methylation"/>
    <property type="evidence" value="ECO:0007669"/>
    <property type="project" value="UniProtKB-KW"/>
</dbReference>
<dbReference type="eggNOG" id="COG2226">
    <property type="taxonomic scope" value="Bacteria"/>
</dbReference>
<dbReference type="InterPro" id="IPR051052">
    <property type="entry name" value="Diverse_substrate_MTase"/>
</dbReference>
<protein>
    <submittedName>
        <fullName evidence="4">Methyltransferase type 11</fullName>
    </submittedName>
</protein>
<dbReference type="PATRIC" id="fig|1128398.3.peg.1975"/>
<dbReference type="SUPFAM" id="SSF53335">
    <property type="entry name" value="S-adenosyl-L-methionine-dependent methyltransferases"/>
    <property type="match status" value="1"/>
</dbReference>
<name>K0B1I0_GOTA9</name>
<dbReference type="OrthoDB" id="9772751at2"/>
<feature type="domain" description="Methyltransferase" evidence="3">
    <location>
        <begin position="41"/>
        <end position="190"/>
    </location>
</feature>
<evidence type="ECO:0000256" key="1">
    <source>
        <dbReference type="ARBA" id="ARBA00022603"/>
    </source>
</evidence>
<evidence type="ECO:0000313" key="5">
    <source>
        <dbReference type="Proteomes" id="UP000006094"/>
    </source>
</evidence>
<dbReference type="Pfam" id="PF13847">
    <property type="entry name" value="Methyltransf_31"/>
    <property type="match status" value="1"/>
</dbReference>
<evidence type="ECO:0000256" key="2">
    <source>
        <dbReference type="ARBA" id="ARBA00022679"/>
    </source>
</evidence>
<keyword evidence="1 4" id="KW-0489">Methyltransferase</keyword>
<dbReference type="STRING" id="1128398.Curi_c19170"/>
<accession>K0B1I0</accession>
<dbReference type="InterPro" id="IPR025714">
    <property type="entry name" value="Methyltranfer_dom"/>
</dbReference>
<dbReference type="HOGENOM" id="CLU_088165_0_0_9"/>
<dbReference type="PANTHER" id="PTHR44942">
    <property type="entry name" value="METHYLTRANSF_11 DOMAIN-CONTAINING PROTEIN"/>
    <property type="match status" value="1"/>
</dbReference>
<dbReference type="GO" id="GO:0008757">
    <property type="term" value="F:S-adenosylmethionine-dependent methyltransferase activity"/>
    <property type="evidence" value="ECO:0007669"/>
    <property type="project" value="InterPro"/>
</dbReference>
<keyword evidence="2" id="KW-0808">Transferase</keyword>
<proteinExistence type="predicted"/>
<reference evidence="4 5" key="1">
    <citation type="journal article" date="2012" name="PLoS ONE">
        <title>The purine-utilizing bacterium Clostridium acidurici 9a: a genome-guided metabolic reconsideration.</title>
        <authorList>
            <person name="Hartwich K."/>
            <person name="Poehlein A."/>
            <person name="Daniel R."/>
        </authorList>
    </citation>
    <scope>NUCLEOTIDE SEQUENCE [LARGE SCALE GENOMIC DNA]</scope>
    <source>
        <strain evidence="5">ATCC 7906 / DSM 604 / BCRC 14475 / CIP 104303 / KCTC 5404 / NCIMB 10678 / 9a</strain>
    </source>
</reference>
<gene>
    <name evidence="4" type="ordered locus">Curi_c19170</name>
</gene>
<organism evidence="4 5">
    <name type="scientific">Gottschalkia acidurici (strain ATCC 7906 / DSM 604 / BCRC 14475 / CIP 104303 / KCTC 5404 / NCIMB 10678 / 9a)</name>
    <name type="common">Clostridium acidurici</name>
    <dbReference type="NCBI Taxonomy" id="1128398"/>
    <lineage>
        <taxon>Bacteria</taxon>
        <taxon>Bacillati</taxon>
        <taxon>Bacillota</taxon>
        <taxon>Tissierellia</taxon>
        <taxon>Tissierellales</taxon>
        <taxon>Gottschalkiaceae</taxon>
        <taxon>Gottschalkia</taxon>
    </lineage>
</organism>
<evidence type="ECO:0000313" key="4">
    <source>
        <dbReference type="EMBL" id="AFS78922.1"/>
    </source>
</evidence>
<dbReference type="InterPro" id="IPR029063">
    <property type="entry name" value="SAM-dependent_MTases_sf"/>
</dbReference>
<dbReference type="RefSeq" id="WP_014968058.1">
    <property type="nucleotide sequence ID" value="NC_018664.1"/>
</dbReference>
<dbReference type="KEGG" id="cad:Curi_c19170"/>
<dbReference type="Proteomes" id="UP000006094">
    <property type="component" value="Chromosome"/>
</dbReference>
<dbReference type="EMBL" id="CP003326">
    <property type="protein sequence ID" value="AFS78922.1"/>
    <property type="molecule type" value="Genomic_DNA"/>
</dbReference>
<keyword evidence="5" id="KW-1185">Reference proteome</keyword>
<sequence length="214" mass="24332">MQSKEEKMKSYEFDEIATNVFGEAYPIIVRQAIEKTEISEGTCIDLGCGGGHLGIALAENTDANMKVYLYDIQQDAIDICNARIKEKRLESKVEAVRGNVESISLEDNSVDLVISRGSLWFWEDKVKAFKEIYRILKNGGKTYIGGGFGCKELREQINKEMLERNSETWKKGKIKKKADDTKNNILKILKSASIDRFEIVDDDSGYWIIISKEE</sequence>